<evidence type="ECO:0000313" key="2">
    <source>
        <dbReference type="Proteomes" id="UP000596977"/>
    </source>
</evidence>
<evidence type="ECO:0000313" key="1">
    <source>
        <dbReference type="EMBL" id="GGA51897.1"/>
    </source>
</evidence>
<protein>
    <submittedName>
        <fullName evidence="1">Uncharacterized protein</fullName>
    </submittedName>
</protein>
<reference evidence="1 2" key="1">
    <citation type="journal article" date="2014" name="Int. J. Syst. Evol. Microbiol.">
        <title>Complete genome sequence of Corynebacterium casei LMG S-19264T (=DSM 44701T), isolated from a smear-ripened cheese.</title>
        <authorList>
            <consortium name="US DOE Joint Genome Institute (JGI-PGF)"/>
            <person name="Walter F."/>
            <person name="Albersmeier A."/>
            <person name="Kalinowski J."/>
            <person name="Ruckert C."/>
        </authorList>
    </citation>
    <scope>NUCLEOTIDE SEQUENCE [LARGE SCALE GENOMIC DNA]</scope>
    <source>
        <strain evidence="1 2">CGMCC 1.15896</strain>
    </source>
</reference>
<organism evidence="1 2">
    <name type="scientific">Pelagibacterium lentulum</name>
    <dbReference type="NCBI Taxonomy" id="2029865"/>
    <lineage>
        <taxon>Bacteria</taxon>
        <taxon>Pseudomonadati</taxon>
        <taxon>Pseudomonadota</taxon>
        <taxon>Alphaproteobacteria</taxon>
        <taxon>Hyphomicrobiales</taxon>
        <taxon>Devosiaceae</taxon>
        <taxon>Pelagibacterium</taxon>
    </lineage>
</organism>
<comment type="caution">
    <text evidence="1">The sequence shown here is derived from an EMBL/GenBank/DDBJ whole genome shotgun (WGS) entry which is preliminary data.</text>
</comment>
<proteinExistence type="predicted"/>
<sequence length="112" mass="12720">MSGSFNQSGIFSRVTAFGAEIKETIKQAVNRNLDCFVSDGKVVSMFIRNPLTGTEVYIERTEENLGWGWNKSEANRLDGWDREFFLGRLRGDISGIKRSLPFTKRQRKGQAV</sequence>
<name>A0A916RDA4_9HYPH</name>
<accession>A0A916RDA4</accession>
<keyword evidence="2" id="KW-1185">Reference proteome</keyword>
<dbReference type="EMBL" id="BMKB01000003">
    <property type="protein sequence ID" value="GGA51897.1"/>
    <property type="molecule type" value="Genomic_DNA"/>
</dbReference>
<dbReference type="AlphaFoldDB" id="A0A916RDA4"/>
<gene>
    <name evidence="1" type="ORF">GCM10011499_22430</name>
</gene>
<dbReference type="Proteomes" id="UP000596977">
    <property type="component" value="Unassembled WGS sequence"/>
</dbReference>
<dbReference type="RefSeq" id="WP_127071142.1">
    <property type="nucleotide sequence ID" value="NZ_BMKB01000003.1"/>
</dbReference>